<gene>
    <name evidence="3" type="ORF">M3D93_06115</name>
</gene>
<feature type="domain" description="GmrSD restriction endonucleases N-terminal" evidence="1">
    <location>
        <begin position="16"/>
        <end position="247"/>
    </location>
</feature>
<dbReference type="Proteomes" id="UP001206890">
    <property type="component" value="Unassembled WGS sequence"/>
</dbReference>
<dbReference type="Pfam" id="PF07510">
    <property type="entry name" value="GmrSD_C"/>
    <property type="match status" value="1"/>
</dbReference>
<feature type="domain" description="GmrSD restriction endonucleases C-terminal" evidence="2">
    <location>
        <begin position="464"/>
        <end position="608"/>
    </location>
</feature>
<protein>
    <submittedName>
        <fullName evidence="3">DUF262 domain-containing HNH endonuclease family protein</fullName>
    </submittedName>
</protein>
<sequence>MKAEALAPRALFDVTVQYEVPVYQRPYVWNEDNQWSPLWEDVRRLADRLITARRQNAPVDEESAHFLGAVVLKSKSAFSGDVVRYEVVDGQQRLTTLQLLLDAARAELEDRNDFKDEAEALAELTTNKARRFQGTEKQFKLWPSRGDREAFVAAMSGAVPGGGDDHRVLEAHHYFRSEIAQWLSATDPDTLGSTEERVAALTDVLETKLQVVSINLDGSDDDQLIFETLNDRGTPLLKADLIKNWVFSRGDELNADVEKWADTYWVDFEDDWWREEVSQGRHLRSRIDTFLQYWLTMRTSAEVLTDDVFARFRQYGAKMMTSGEEAEQLLQQLQSDSLLYRKLSTQSGTDAVGRFYDTVVGTFELATFVPLLMRLASSAFNVPPKQAAVALDAMESWVVRRTLLRLTMKDVNKMVVSLLQSVRDCEDKVVGDRLKSELAGQKANTRYWPGDKEVTDRIPTLRMYGNIRQNRLRVVLQGVEQQLRTERHESVAMQGTLDIEHVFPQGWRRHWETDPPRTEEEEAEVEYELNCLGNLTLVTNKLNGSLSNRPWTDEDAARVDPDGPNPGIGKRSLLNKFSLMVLNKEIVEDHPDEWTVTDIRARSSHLARKVCQAWPGPPIADM</sequence>
<organism evidence="3 4">
    <name type="scientific">Dietzia cinnamea</name>
    <dbReference type="NCBI Taxonomy" id="321318"/>
    <lineage>
        <taxon>Bacteria</taxon>
        <taxon>Bacillati</taxon>
        <taxon>Actinomycetota</taxon>
        <taxon>Actinomycetes</taxon>
        <taxon>Mycobacteriales</taxon>
        <taxon>Dietziaceae</taxon>
        <taxon>Dietzia</taxon>
    </lineage>
</organism>
<dbReference type="EMBL" id="JALXTC010000020">
    <property type="protein sequence ID" value="MCT2117327.1"/>
    <property type="molecule type" value="Genomic_DNA"/>
</dbReference>
<evidence type="ECO:0000313" key="3">
    <source>
        <dbReference type="EMBL" id="MCT2117327.1"/>
    </source>
</evidence>
<dbReference type="InterPro" id="IPR011089">
    <property type="entry name" value="GmrSD_C"/>
</dbReference>
<accession>A0AAW5Q676</accession>
<keyword evidence="3" id="KW-0378">Hydrolase</keyword>
<evidence type="ECO:0000313" key="4">
    <source>
        <dbReference type="Proteomes" id="UP001206890"/>
    </source>
</evidence>
<dbReference type="InterPro" id="IPR004919">
    <property type="entry name" value="GmrSD_N"/>
</dbReference>
<evidence type="ECO:0000259" key="2">
    <source>
        <dbReference type="Pfam" id="PF07510"/>
    </source>
</evidence>
<keyword evidence="3" id="KW-0255">Endonuclease</keyword>
<dbReference type="PANTHER" id="PTHR35149">
    <property type="entry name" value="SLL5132 PROTEIN"/>
    <property type="match status" value="1"/>
</dbReference>
<name>A0AAW5Q676_9ACTN</name>
<dbReference type="Pfam" id="PF03235">
    <property type="entry name" value="GmrSD_N"/>
    <property type="match status" value="1"/>
</dbReference>
<dbReference type="AlphaFoldDB" id="A0AAW5Q676"/>
<dbReference type="PANTHER" id="PTHR35149:SF1">
    <property type="entry name" value="DUF5655 DOMAIN-CONTAINING PROTEIN"/>
    <property type="match status" value="1"/>
</dbReference>
<keyword evidence="3" id="KW-0540">Nuclease</keyword>
<evidence type="ECO:0000259" key="1">
    <source>
        <dbReference type="Pfam" id="PF03235"/>
    </source>
</evidence>
<dbReference type="GO" id="GO:0004519">
    <property type="term" value="F:endonuclease activity"/>
    <property type="evidence" value="ECO:0007669"/>
    <property type="project" value="UniProtKB-KW"/>
</dbReference>
<comment type="caution">
    <text evidence="3">The sequence shown here is derived from an EMBL/GenBank/DDBJ whole genome shotgun (WGS) entry which is preliminary data.</text>
</comment>
<proteinExistence type="predicted"/>
<reference evidence="3" key="1">
    <citation type="submission" date="2022-04" db="EMBL/GenBank/DDBJ databases">
        <title>Human microbiome associated bacterial genomes.</title>
        <authorList>
            <person name="Sandstrom S."/>
            <person name="Salamzade R."/>
            <person name="Kalan L.R."/>
        </authorList>
    </citation>
    <scope>NUCLEOTIDE SEQUENCE</scope>
    <source>
        <strain evidence="3">P3-SID1762</strain>
    </source>
</reference>
<dbReference type="RefSeq" id="WP_259897250.1">
    <property type="nucleotide sequence ID" value="NZ_JALXTB010000021.1"/>
</dbReference>